<evidence type="ECO:0000259" key="2">
    <source>
        <dbReference type="Pfam" id="PF13358"/>
    </source>
</evidence>
<evidence type="ECO:0000256" key="1">
    <source>
        <dbReference type="SAM" id="MobiDB-lite"/>
    </source>
</evidence>
<dbReference type="Proteomes" id="UP000305095">
    <property type="component" value="Unassembled WGS sequence"/>
</dbReference>
<evidence type="ECO:0000313" key="4">
    <source>
        <dbReference type="Proteomes" id="UP000305095"/>
    </source>
</evidence>
<name>A0A4U6RCB7_BRAEL</name>
<gene>
    <name evidence="3" type="ORF">FDV58_39345</name>
</gene>
<feature type="domain" description="Tc1-like transposase DDE" evidence="2">
    <location>
        <begin position="53"/>
        <end position="94"/>
    </location>
</feature>
<evidence type="ECO:0000313" key="3">
    <source>
        <dbReference type="EMBL" id="TKV71674.1"/>
    </source>
</evidence>
<dbReference type="InterPro" id="IPR036397">
    <property type="entry name" value="RNaseH_sf"/>
</dbReference>
<dbReference type="RefSeq" id="WP_137483848.1">
    <property type="nucleotide sequence ID" value="NZ_SZZP01000044.1"/>
</dbReference>
<dbReference type="Pfam" id="PF13358">
    <property type="entry name" value="DDE_3"/>
    <property type="match status" value="1"/>
</dbReference>
<dbReference type="AlphaFoldDB" id="A0A4U6RCB7"/>
<organism evidence="3 4">
    <name type="scientific">Bradyrhizobium elkanii</name>
    <dbReference type="NCBI Taxonomy" id="29448"/>
    <lineage>
        <taxon>Bacteria</taxon>
        <taxon>Pseudomonadati</taxon>
        <taxon>Pseudomonadota</taxon>
        <taxon>Alphaproteobacteria</taxon>
        <taxon>Hyphomicrobiales</taxon>
        <taxon>Nitrobacteraceae</taxon>
        <taxon>Bradyrhizobium</taxon>
    </lineage>
</organism>
<dbReference type="GO" id="GO:0003676">
    <property type="term" value="F:nucleic acid binding"/>
    <property type="evidence" value="ECO:0007669"/>
    <property type="project" value="InterPro"/>
</dbReference>
<accession>A0A4U6RCB7</accession>
<protein>
    <recommendedName>
        <fullName evidence="2">Tc1-like transposase DDE domain-containing protein</fullName>
    </recommendedName>
</protein>
<sequence length="95" mass="10564">MAAASGTDLPGRPAPRSHGLALCDRWSDQRRELLALRRAGAGSDAQAWRYRHIDNLGNHKSKTVRRAIRAAGANLFFLPPYSQDLNPIEQVFVKL</sequence>
<proteinExistence type="predicted"/>
<reference evidence="3 4" key="1">
    <citation type="submission" date="2019-05" db="EMBL/GenBank/DDBJ databases">
        <title>Draft Genome of Bradyrhizobium elkanii strain SEMIA 938, Used in Commercial Inoculants for Lupinus spp. in Brazil.</title>
        <authorList>
            <person name="Hungria M."/>
            <person name="Delamuta J.R.M."/>
            <person name="Ribeiro R.A."/>
            <person name="Nogueira M.A."/>
        </authorList>
    </citation>
    <scope>NUCLEOTIDE SEQUENCE [LARGE SCALE GENOMIC DNA]</scope>
    <source>
        <strain evidence="3 4">Semia 938</strain>
    </source>
</reference>
<feature type="region of interest" description="Disordered" evidence="1">
    <location>
        <begin position="1"/>
        <end position="20"/>
    </location>
</feature>
<dbReference type="EMBL" id="SZZP01000044">
    <property type="protein sequence ID" value="TKV71674.1"/>
    <property type="molecule type" value="Genomic_DNA"/>
</dbReference>
<comment type="caution">
    <text evidence="3">The sequence shown here is derived from an EMBL/GenBank/DDBJ whole genome shotgun (WGS) entry which is preliminary data.</text>
</comment>
<dbReference type="InterPro" id="IPR038717">
    <property type="entry name" value="Tc1-like_DDE_dom"/>
</dbReference>
<dbReference type="Gene3D" id="3.30.420.10">
    <property type="entry name" value="Ribonuclease H-like superfamily/Ribonuclease H"/>
    <property type="match status" value="1"/>
</dbReference>